<dbReference type="InterPro" id="IPR053199">
    <property type="entry name" value="cDPG_synthetase-like"/>
</dbReference>
<dbReference type="AlphaFoldDB" id="A0A235BXH3"/>
<evidence type="ECO:0000313" key="2">
    <source>
        <dbReference type="Proteomes" id="UP000215559"/>
    </source>
</evidence>
<dbReference type="PANTHER" id="PTHR42869:SF1">
    <property type="entry name" value="SLL0572 PROTEIN"/>
    <property type="match status" value="1"/>
</dbReference>
<gene>
    <name evidence="1" type="ORF">CH330_01040</name>
</gene>
<protein>
    <submittedName>
        <fullName evidence="1">GTPase</fullName>
    </submittedName>
</protein>
<dbReference type="PANTHER" id="PTHR42869">
    <property type="entry name" value="SLL0572 PROTEIN"/>
    <property type="match status" value="1"/>
</dbReference>
<comment type="caution">
    <text evidence="1">The sequence shown here is derived from an EMBL/GenBank/DDBJ whole genome shotgun (WGS) entry which is preliminary data.</text>
</comment>
<name>A0A235BXH3_UNCW3</name>
<dbReference type="SUPFAM" id="SSF52540">
    <property type="entry name" value="P-loop containing nucleoside triphosphate hydrolases"/>
    <property type="match status" value="1"/>
</dbReference>
<dbReference type="Proteomes" id="UP000215559">
    <property type="component" value="Unassembled WGS sequence"/>
</dbReference>
<proteinExistence type="predicted"/>
<sequence length="454" mass="50715">MPKKRVRIVIVGAAGMDYHVFNTCFRNREEYEVVAFTMAAEQNLGTVGEIRTYPPLLAGYLYPNGIPTYPESELDKLIRRLEADEVVFAYSDAPYNYVMGKAAIALAAGANFRLFSPRFIQLQSKKPVVAVCAVRTGCGKSQTSRRIYEILVKKGLRVVAVREPMPYGDLKKEVWQRFARYEDLDKAKTTIEEREEYEPYIENNMIVYAGADYAEILKQAEKEADVIIWDGGNNEVSFFRPDYLIVLTDPLRPGHGKNYHPGEVNLRQADVVVINKEDSATKEQIAKVKETVRSVNAHAVIVDADSPLSVADPDVIKGRRVLVIEDGPTVTHGGMPYGAGRIAAERFGAAEIIDPKPYAQGSLAKELELNSHLEQVLPAMGYNEKQLAELKQAIEKAKCDIVVSGTPIDLARLIKTDKPIVRVKYYLQEKSKPDLESLITDRLAKLGVSMKTAY</sequence>
<dbReference type="Gene3D" id="3.40.50.720">
    <property type="entry name" value="NAD(P)-binding Rossmann-like Domain"/>
    <property type="match status" value="1"/>
</dbReference>
<accession>A0A235BXH3</accession>
<evidence type="ECO:0000313" key="1">
    <source>
        <dbReference type="EMBL" id="OYD17050.1"/>
    </source>
</evidence>
<dbReference type="EMBL" id="NOZP01000024">
    <property type="protein sequence ID" value="OYD17050.1"/>
    <property type="molecule type" value="Genomic_DNA"/>
</dbReference>
<reference evidence="1 2" key="1">
    <citation type="submission" date="2017-07" db="EMBL/GenBank/DDBJ databases">
        <title>Recovery of genomes from metagenomes via a dereplication, aggregation, and scoring strategy.</title>
        <authorList>
            <person name="Sieber C.M."/>
            <person name="Probst A.J."/>
            <person name="Sharrar A."/>
            <person name="Thomas B.C."/>
            <person name="Hess M."/>
            <person name="Tringe S.G."/>
            <person name="Banfield J.F."/>
        </authorList>
    </citation>
    <scope>NUCLEOTIDE SEQUENCE [LARGE SCALE GENOMIC DNA]</scope>
    <source>
        <strain evidence="1">JGI_Cruoil_03_51_56</strain>
    </source>
</reference>
<dbReference type="CDD" id="cd00133">
    <property type="entry name" value="PTS_IIB"/>
    <property type="match status" value="1"/>
</dbReference>
<organism evidence="1 2">
    <name type="scientific">candidate division WOR-3 bacterium JGI_Cruoil_03_51_56</name>
    <dbReference type="NCBI Taxonomy" id="1973747"/>
    <lineage>
        <taxon>Bacteria</taxon>
        <taxon>Bacteria division WOR-3</taxon>
    </lineage>
</organism>
<dbReference type="InterPro" id="IPR027417">
    <property type="entry name" value="P-loop_NTPase"/>
</dbReference>